<reference evidence="1 2" key="1">
    <citation type="submission" date="2018-06" db="EMBL/GenBank/DDBJ databases">
        <title>Genomic Encyclopedia of Archaeal and Bacterial Type Strains, Phase II (KMG-II): from individual species to whole genera.</title>
        <authorList>
            <person name="Goeker M."/>
        </authorList>
    </citation>
    <scope>NUCLEOTIDE SEQUENCE [LARGE SCALE GENOMIC DNA]</scope>
    <source>
        <strain evidence="1 2">KACC 16626</strain>
    </source>
</reference>
<sequence>MKKVILSLVAFCILLGGLIFYSEFRTVNFVHAFLSDPEELSDKVNGVTIWGEGENGTVQTLATFNSSEEKYEEIIAALNEWEVKRTLFSKQDSSQDMYQINLSNIEKPIDPYDILITSDGILNIHGREYKLVSGPSIEELIDIAK</sequence>
<accession>A0A318TUG7</accession>
<protein>
    <submittedName>
        <fullName evidence="1">Uncharacterized protein</fullName>
    </submittedName>
</protein>
<dbReference type="EMBL" id="QJTJ01000002">
    <property type="protein sequence ID" value="PYF08442.1"/>
    <property type="molecule type" value="Genomic_DNA"/>
</dbReference>
<evidence type="ECO:0000313" key="1">
    <source>
        <dbReference type="EMBL" id="PYF08442.1"/>
    </source>
</evidence>
<gene>
    <name evidence="1" type="ORF">BJ095_102208</name>
</gene>
<name>A0A318TUG7_9BACL</name>
<dbReference type="OrthoDB" id="2737415at2"/>
<keyword evidence="2" id="KW-1185">Reference proteome</keyword>
<organism evidence="1 2">
    <name type="scientific">Ureibacillus chungkukjangi</name>
    <dbReference type="NCBI Taxonomy" id="1202712"/>
    <lineage>
        <taxon>Bacteria</taxon>
        <taxon>Bacillati</taxon>
        <taxon>Bacillota</taxon>
        <taxon>Bacilli</taxon>
        <taxon>Bacillales</taxon>
        <taxon>Caryophanaceae</taxon>
        <taxon>Ureibacillus</taxon>
    </lineage>
</organism>
<proteinExistence type="predicted"/>
<dbReference type="RefSeq" id="WP_107931735.1">
    <property type="nucleotide sequence ID" value="NZ_PYWJ01000001.1"/>
</dbReference>
<dbReference type="Proteomes" id="UP000247416">
    <property type="component" value="Unassembled WGS sequence"/>
</dbReference>
<dbReference type="AlphaFoldDB" id="A0A318TUG7"/>
<evidence type="ECO:0000313" key="2">
    <source>
        <dbReference type="Proteomes" id="UP000247416"/>
    </source>
</evidence>
<comment type="caution">
    <text evidence="1">The sequence shown here is derived from an EMBL/GenBank/DDBJ whole genome shotgun (WGS) entry which is preliminary data.</text>
</comment>